<keyword evidence="1" id="KW-0862">Zinc</keyword>
<evidence type="ECO:0000256" key="1">
    <source>
        <dbReference type="PROSITE-ProRule" id="PRU00047"/>
    </source>
</evidence>
<organism evidence="5 6">
    <name type="scientific">Coemansia spiralis</name>
    <dbReference type="NCBI Taxonomy" id="417178"/>
    <lineage>
        <taxon>Eukaryota</taxon>
        <taxon>Fungi</taxon>
        <taxon>Fungi incertae sedis</taxon>
        <taxon>Zoopagomycota</taxon>
        <taxon>Kickxellomycotina</taxon>
        <taxon>Kickxellomycetes</taxon>
        <taxon>Kickxellales</taxon>
        <taxon>Kickxellaceae</taxon>
        <taxon>Coemansia</taxon>
    </lineage>
</organism>
<dbReference type="Proteomes" id="UP001151516">
    <property type="component" value="Unassembled WGS sequence"/>
</dbReference>
<evidence type="ECO:0000256" key="2">
    <source>
        <dbReference type="SAM" id="MobiDB-lite"/>
    </source>
</evidence>
<dbReference type="Pfam" id="PF00098">
    <property type="entry name" value="zf-CCHC"/>
    <property type="match status" value="2"/>
</dbReference>
<accession>A0A9W8GR75</accession>
<dbReference type="InterPro" id="IPR001251">
    <property type="entry name" value="CRAL-TRIO_dom"/>
</dbReference>
<name>A0A9W8GR75_9FUNG</name>
<sequence length="663" mass="74617">MSSFFSGLLGRKAAIADDTAGVEKPAIVYDSIPRLEPTPDMPIEPTPEATPEELQAIEVVSAQRTKLLAGLPAEPLDDGPLFDASAWLTTTRILIYVRACKGDAQQAAVRLRDTLEWHCTYRPHAITPASMREEGATGKMFINGYDQSGRPLLYMFPHLENTSDAAVHLRYIVFTMEQAIRSMPVGVTKLTIVIDASLFSPLARTVPLSTAREFLSVLEKHYPDRLGTALVLSPPAYFVMFYRIVAPFIDPVTKSKIAFVDVKGVKGRGRKEGDWVDVRELVRPDMLQSEAGGDWMYKYCQDAYWHPGESDVMVHHHIQIDSLQLTSPDTRTHPVVVRAGDSDDEYGYLDEAEIQGRNRYFMEEKEIICRKCHRPGHMAKECTTVTCMTCGKDGHLSKDCKMTGSVCHSCNMRGHVSSECPQRSGSQRPSVCERCKSRTHHSEECATIWRRYVYTSPRTTKYEEVVAWCYNCAARGHYGDDCSLRRYQGGLAFQGDTAFGSVNCPGKMIHVTGSQRPEYHDSGSSRQHSSGRDGPQNREDRRREHGYGPRRTHSRGVSGHQSHIAAYMGVEHMALTSQRFKFQKINVYTLESVGLVRKFSSILDTLFAFGMAVGSGRMFVADLAAYSQGIQAMLMHESQLVWFRKLYLVFSRYMFINTYTKVN</sequence>
<dbReference type="GO" id="GO:0008270">
    <property type="term" value="F:zinc ion binding"/>
    <property type="evidence" value="ECO:0007669"/>
    <property type="project" value="UniProtKB-KW"/>
</dbReference>
<dbReference type="PROSITE" id="PS50158">
    <property type="entry name" value="ZF_CCHC"/>
    <property type="match status" value="4"/>
</dbReference>
<keyword evidence="6" id="KW-1185">Reference proteome</keyword>
<dbReference type="InterPro" id="IPR024078">
    <property type="entry name" value="LmbE-like_dom_sf"/>
</dbReference>
<keyword evidence="1" id="KW-0863">Zinc-finger</keyword>
<evidence type="ECO:0000259" key="3">
    <source>
        <dbReference type="PROSITE" id="PS50158"/>
    </source>
</evidence>
<protein>
    <submittedName>
        <fullName evidence="5">Uncharacterized protein</fullName>
    </submittedName>
</protein>
<feature type="compositionally biased region" description="Basic and acidic residues" evidence="2">
    <location>
        <begin position="535"/>
        <end position="547"/>
    </location>
</feature>
<dbReference type="PROSITE" id="PS50191">
    <property type="entry name" value="CRAL_TRIO"/>
    <property type="match status" value="1"/>
</dbReference>
<dbReference type="InterPro" id="IPR052578">
    <property type="entry name" value="PI_Transfer_CRAL-TRIO"/>
</dbReference>
<dbReference type="CDD" id="cd00170">
    <property type="entry name" value="SEC14"/>
    <property type="match status" value="1"/>
</dbReference>
<dbReference type="EMBL" id="JANBTX010000015">
    <property type="protein sequence ID" value="KAJ2690176.1"/>
    <property type="molecule type" value="Genomic_DNA"/>
</dbReference>
<dbReference type="InterPro" id="IPR001878">
    <property type="entry name" value="Znf_CCHC"/>
</dbReference>
<dbReference type="PANTHER" id="PTHR45824">
    <property type="entry name" value="GH16843P"/>
    <property type="match status" value="1"/>
</dbReference>
<proteinExistence type="predicted"/>
<feature type="domain" description="CCHC-type" evidence="3">
    <location>
        <begin position="469"/>
        <end position="482"/>
    </location>
</feature>
<reference evidence="5" key="1">
    <citation type="submission" date="2022-07" db="EMBL/GenBank/DDBJ databases">
        <title>Phylogenomic reconstructions and comparative analyses of Kickxellomycotina fungi.</title>
        <authorList>
            <person name="Reynolds N.K."/>
            <person name="Stajich J.E."/>
            <person name="Barry K."/>
            <person name="Grigoriev I.V."/>
            <person name="Crous P."/>
            <person name="Smith M.E."/>
        </authorList>
    </citation>
    <scope>NUCLEOTIDE SEQUENCE</scope>
    <source>
        <strain evidence="5">CBS 109367</strain>
    </source>
</reference>
<gene>
    <name evidence="5" type="ORF">IWW39_000986</name>
</gene>
<dbReference type="InterPro" id="IPR036273">
    <property type="entry name" value="CRAL/TRIO_N_dom_sf"/>
</dbReference>
<dbReference type="SUPFAM" id="SSF57756">
    <property type="entry name" value="Retrovirus zinc finger-like domains"/>
    <property type="match status" value="2"/>
</dbReference>
<dbReference type="SUPFAM" id="SSF46938">
    <property type="entry name" value="CRAL/TRIO N-terminal domain"/>
    <property type="match status" value="1"/>
</dbReference>
<dbReference type="AlphaFoldDB" id="A0A9W8GR75"/>
<evidence type="ECO:0000259" key="4">
    <source>
        <dbReference type="PROSITE" id="PS50191"/>
    </source>
</evidence>
<evidence type="ECO:0000313" key="5">
    <source>
        <dbReference type="EMBL" id="KAJ2690176.1"/>
    </source>
</evidence>
<keyword evidence="1" id="KW-0479">Metal-binding</keyword>
<feature type="domain" description="CCHC-type" evidence="3">
    <location>
        <begin position="387"/>
        <end position="401"/>
    </location>
</feature>
<feature type="domain" description="CCHC-type" evidence="3">
    <location>
        <begin position="369"/>
        <end position="382"/>
    </location>
</feature>
<dbReference type="SMART" id="SM00516">
    <property type="entry name" value="SEC14"/>
    <property type="match status" value="1"/>
</dbReference>
<dbReference type="Gene3D" id="4.10.60.10">
    <property type="entry name" value="Zinc finger, CCHC-type"/>
    <property type="match status" value="2"/>
</dbReference>
<dbReference type="OrthoDB" id="75724at2759"/>
<feature type="region of interest" description="Disordered" evidence="2">
    <location>
        <begin position="513"/>
        <end position="559"/>
    </location>
</feature>
<dbReference type="InterPro" id="IPR036875">
    <property type="entry name" value="Znf_CCHC_sf"/>
</dbReference>
<dbReference type="Gene3D" id="3.40.525.10">
    <property type="entry name" value="CRAL-TRIO lipid binding domain"/>
    <property type="match status" value="1"/>
</dbReference>
<dbReference type="InterPro" id="IPR036865">
    <property type="entry name" value="CRAL-TRIO_dom_sf"/>
</dbReference>
<dbReference type="SUPFAM" id="SSF52087">
    <property type="entry name" value="CRAL/TRIO domain"/>
    <property type="match status" value="1"/>
</dbReference>
<feature type="domain" description="CCHC-type" evidence="3">
    <location>
        <begin position="407"/>
        <end position="422"/>
    </location>
</feature>
<dbReference type="SUPFAM" id="SSF102588">
    <property type="entry name" value="LmbE-like"/>
    <property type="match status" value="1"/>
</dbReference>
<evidence type="ECO:0000313" key="6">
    <source>
        <dbReference type="Proteomes" id="UP001151516"/>
    </source>
</evidence>
<comment type="caution">
    <text evidence="5">The sequence shown here is derived from an EMBL/GenBank/DDBJ whole genome shotgun (WGS) entry which is preliminary data.</text>
</comment>
<dbReference type="SMART" id="SM00343">
    <property type="entry name" value="ZnF_C2HC"/>
    <property type="match status" value="5"/>
</dbReference>
<dbReference type="Pfam" id="PF00650">
    <property type="entry name" value="CRAL_TRIO"/>
    <property type="match status" value="1"/>
</dbReference>
<dbReference type="PANTHER" id="PTHR45824:SF29">
    <property type="entry name" value="GH16843P"/>
    <property type="match status" value="1"/>
</dbReference>
<dbReference type="GO" id="GO:0008526">
    <property type="term" value="F:phosphatidylinositol transfer activity"/>
    <property type="evidence" value="ECO:0007669"/>
    <property type="project" value="TreeGrafter"/>
</dbReference>
<dbReference type="GO" id="GO:0003676">
    <property type="term" value="F:nucleic acid binding"/>
    <property type="evidence" value="ECO:0007669"/>
    <property type="project" value="InterPro"/>
</dbReference>
<feature type="domain" description="CRAL-TRIO" evidence="4">
    <location>
        <begin position="142"/>
        <end position="299"/>
    </location>
</feature>